<evidence type="ECO:0000313" key="7">
    <source>
        <dbReference type="Proteomes" id="UP000324974"/>
    </source>
</evidence>
<dbReference type="Gene3D" id="1.20.1740.10">
    <property type="entry name" value="Amino acid/polyamine transporter I"/>
    <property type="match status" value="1"/>
</dbReference>
<dbReference type="Proteomes" id="UP000324974">
    <property type="component" value="Chromosome"/>
</dbReference>
<dbReference type="AlphaFoldDB" id="A0A5C1AJQ4"/>
<reference evidence="7" key="1">
    <citation type="submission" date="2019-08" db="EMBL/GenBank/DDBJ databases">
        <title>Limnoglobus roseus gen. nov., sp. nov., a novel freshwater planctomycete with a giant genome from the family Gemmataceae.</title>
        <authorList>
            <person name="Kulichevskaya I.S."/>
            <person name="Naumoff D.G."/>
            <person name="Miroshnikov K."/>
            <person name="Ivanova A."/>
            <person name="Philippov D.A."/>
            <person name="Hakobyan A."/>
            <person name="Rijpstra I.C."/>
            <person name="Sinninghe Damste J.S."/>
            <person name="Liesack W."/>
            <person name="Dedysh S.N."/>
        </authorList>
    </citation>
    <scope>NUCLEOTIDE SEQUENCE [LARGE SCALE GENOMIC DNA]</scope>
    <source>
        <strain evidence="7">PX52</strain>
    </source>
</reference>
<feature type="transmembrane region" description="Helical" evidence="5">
    <location>
        <begin position="43"/>
        <end position="63"/>
    </location>
</feature>
<name>A0A5C1AJQ4_9BACT</name>
<dbReference type="InterPro" id="IPR050598">
    <property type="entry name" value="AminoAcid_Transporter"/>
</dbReference>
<evidence type="ECO:0000256" key="5">
    <source>
        <dbReference type="SAM" id="Phobius"/>
    </source>
</evidence>
<comment type="subcellular location">
    <subcellularLocation>
        <location evidence="1">Membrane</location>
        <topology evidence="1">Multi-pass membrane protein</topology>
    </subcellularLocation>
</comment>
<feature type="transmembrane region" description="Helical" evidence="5">
    <location>
        <begin position="218"/>
        <end position="237"/>
    </location>
</feature>
<feature type="transmembrane region" description="Helical" evidence="5">
    <location>
        <begin position="142"/>
        <end position="158"/>
    </location>
</feature>
<dbReference type="PANTHER" id="PTHR11785:SF512">
    <property type="entry name" value="SOBREMESA, ISOFORM B"/>
    <property type="match status" value="1"/>
</dbReference>
<feature type="transmembrane region" description="Helical" evidence="5">
    <location>
        <begin position="12"/>
        <end position="31"/>
    </location>
</feature>
<feature type="transmembrane region" description="Helical" evidence="5">
    <location>
        <begin position="302"/>
        <end position="324"/>
    </location>
</feature>
<proteinExistence type="predicted"/>
<keyword evidence="4 5" id="KW-0472">Membrane</keyword>
<sequence length="486" mass="52429">MTTTLPRVIGPWMAAAVVVGTVIGSGVFKKAQKVAEFCPESGVALSVWVFCGLLALLGGLTIAEVASRLPKAGGNYAFLRDAYGHWAGFLWGWVDFGIIRTSSIAVLAVMFIESLNNVLLLARLQYPADMEWIGTGLGRWEQVLATLSVIAALTFVNIRGTLIGGGLQMVLTALKVLSLLAILSLPVLILAFSPTSEPQPSASNFAPVWPSDWSQVNWAKFASAYGSAIVAVMWAYHGWLNITPIAEEVKQPQRNIPLALIGGIALLIFLYVGANVAYYTTISRNEMLDLKGTPVSTEFCRRLLGSVGVLVGSLILMTSVLGSLNGNILVAPRLLYAMGDDGLAPAKLRQLHPRFQTPSAAMMVFSGWAMLLVVAVAVAKETSWIDEKKNVFDVLTDYCIVGVAMFETMGVAAIFVLRTRQRELTPLLPYRCPGYPIVPAVYVLILVAVVANMFIGTEQRTEAKVGVGYALVGGLVYALFLRRKEA</sequence>
<evidence type="ECO:0000313" key="6">
    <source>
        <dbReference type="EMBL" id="QEL17932.1"/>
    </source>
</evidence>
<feature type="transmembrane region" description="Helical" evidence="5">
    <location>
        <begin position="83"/>
        <end position="99"/>
    </location>
</feature>
<dbReference type="EMBL" id="CP042425">
    <property type="protein sequence ID" value="QEL17932.1"/>
    <property type="molecule type" value="Genomic_DNA"/>
</dbReference>
<organism evidence="6 7">
    <name type="scientific">Limnoglobus roseus</name>
    <dbReference type="NCBI Taxonomy" id="2598579"/>
    <lineage>
        <taxon>Bacteria</taxon>
        <taxon>Pseudomonadati</taxon>
        <taxon>Planctomycetota</taxon>
        <taxon>Planctomycetia</taxon>
        <taxon>Gemmatales</taxon>
        <taxon>Gemmataceae</taxon>
        <taxon>Limnoglobus</taxon>
    </lineage>
</organism>
<keyword evidence="7" id="KW-1185">Reference proteome</keyword>
<dbReference type="PANTHER" id="PTHR11785">
    <property type="entry name" value="AMINO ACID TRANSPORTER"/>
    <property type="match status" value="1"/>
</dbReference>
<feature type="transmembrane region" description="Helical" evidence="5">
    <location>
        <begin position="104"/>
        <end position="122"/>
    </location>
</feature>
<gene>
    <name evidence="6" type="ORF">PX52LOC_04945</name>
</gene>
<evidence type="ECO:0000256" key="1">
    <source>
        <dbReference type="ARBA" id="ARBA00004141"/>
    </source>
</evidence>
<evidence type="ECO:0000256" key="2">
    <source>
        <dbReference type="ARBA" id="ARBA00022692"/>
    </source>
</evidence>
<accession>A0A5C1AJQ4</accession>
<feature type="transmembrane region" description="Helical" evidence="5">
    <location>
        <begin position="398"/>
        <end position="417"/>
    </location>
</feature>
<evidence type="ECO:0000256" key="4">
    <source>
        <dbReference type="ARBA" id="ARBA00023136"/>
    </source>
</evidence>
<protein>
    <submittedName>
        <fullName evidence="6">Amino acid permease</fullName>
    </submittedName>
</protein>
<dbReference type="GO" id="GO:0016020">
    <property type="term" value="C:membrane"/>
    <property type="evidence" value="ECO:0007669"/>
    <property type="project" value="UniProtKB-SubCell"/>
</dbReference>
<dbReference type="InterPro" id="IPR002293">
    <property type="entry name" value="AA/rel_permease1"/>
</dbReference>
<feature type="transmembrane region" description="Helical" evidence="5">
    <location>
        <begin position="437"/>
        <end position="457"/>
    </location>
</feature>
<feature type="transmembrane region" description="Helical" evidence="5">
    <location>
        <begin position="170"/>
        <end position="192"/>
    </location>
</feature>
<keyword evidence="2 5" id="KW-0812">Transmembrane</keyword>
<keyword evidence="3 5" id="KW-1133">Transmembrane helix</keyword>
<dbReference type="KEGG" id="lrs:PX52LOC_04945"/>
<dbReference type="PIRSF" id="PIRSF006060">
    <property type="entry name" value="AA_transporter"/>
    <property type="match status" value="1"/>
</dbReference>
<feature type="transmembrane region" description="Helical" evidence="5">
    <location>
        <begin position="258"/>
        <end position="282"/>
    </location>
</feature>
<feature type="transmembrane region" description="Helical" evidence="5">
    <location>
        <begin position="359"/>
        <end position="378"/>
    </location>
</feature>
<evidence type="ECO:0000256" key="3">
    <source>
        <dbReference type="ARBA" id="ARBA00022989"/>
    </source>
</evidence>
<dbReference type="RefSeq" id="WP_246173454.1">
    <property type="nucleotide sequence ID" value="NZ_CP042425.1"/>
</dbReference>
<dbReference type="GO" id="GO:0015179">
    <property type="term" value="F:L-amino acid transmembrane transporter activity"/>
    <property type="evidence" value="ECO:0007669"/>
    <property type="project" value="TreeGrafter"/>
</dbReference>
<dbReference type="Pfam" id="PF13520">
    <property type="entry name" value="AA_permease_2"/>
    <property type="match status" value="1"/>
</dbReference>
<feature type="transmembrane region" description="Helical" evidence="5">
    <location>
        <begin position="463"/>
        <end position="481"/>
    </location>
</feature>